<comment type="caution">
    <text evidence="1">The sequence shown here is derived from an EMBL/GenBank/DDBJ whole genome shotgun (WGS) entry which is preliminary data.</text>
</comment>
<organism evidence="1 2">
    <name type="scientific">Rotaria sordida</name>
    <dbReference type="NCBI Taxonomy" id="392033"/>
    <lineage>
        <taxon>Eukaryota</taxon>
        <taxon>Metazoa</taxon>
        <taxon>Spiralia</taxon>
        <taxon>Gnathifera</taxon>
        <taxon>Rotifera</taxon>
        <taxon>Eurotatoria</taxon>
        <taxon>Bdelloidea</taxon>
        <taxon>Philodinida</taxon>
        <taxon>Philodinidae</taxon>
        <taxon>Rotaria</taxon>
    </lineage>
</organism>
<dbReference type="AlphaFoldDB" id="A0A815V256"/>
<evidence type="ECO:0000313" key="2">
    <source>
        <dbReference type="Proteomes" id="UP000663864"/>
    </source>
</evidence>
<dbReference type="Proteomes" id="UP000663864">
    <property type="component" value="Unassembled WGS sequence"/>
</dbReference>
<proteinExistence type="predicted"/>
<gene>
    <name evidence="1" type="ORF">ZHD862_LOCUS38493</name>
</gene>
<reference evidence="1" key="1">
    <citation type="submission" date="2021-02" db="EMBL/GenBank/DDBJ databases">
        <authorList>
            <person name="Nowell W R."/>
        </authorList>
    </citation>
    <scope>NUCLEOTIDE SEQUENCE</scope>
</reference>
<protein>
    <submittedName>
        <fullName evidence="1">Uncharacterized protein</fullName>
    </submittedName>
</protein>
<dbReference type="EMBL" id="CAJNOT010009319">
    <property type="protein sequence ID" value="CAF1524201.1"/>
    <property type="molecule type" value="Genomic_DNA"/>
</dbReference>
<evidence type="ECO:0000313" key="1">
    <source>
        <dbReference type="EMBL" id="CAF1524201.1"/>
    </source>
</evidence>
<sequence length="288" mass="32200">MNNIFQLNLKINEISFIFCLFSCNVENDEYICKPRVIKPFDESDECNDSIVDIPEYINARTKWRKDHGIIYDDISELASSDEQQLEAKDAIVNEISELTEFEEERLQTGNKTATKIRALSTTSLSLITEIEVTIAPSSLSSLSVSGCSSSITVIDEHADVIEDEELAIAVVAEKEATMRAKEAMEIALQAAKEAEETYKKVSMLKGKKRTKKTIIAQIDEIYTYETTYKPPLTTINRASQTMSMLTDIEIIIDDIVVVIETLNSVVNFSLAVIDTIDAITEVVNLVHA</sequence>
<accession>A0A815V256</accession>
<name>A0A815V256_9BILA</name>